<evidence type="ECO:0000256" key="1">
    <source>
        <dbReference type="ARBA" id="ARBA00004141"/>
    </source>
</evidence>
<feature type="transmembrane region" description="Helical" evidence="5">
    <location>
        <begin position="30"/>
        <end position="49"/>
    </location>
</feature>
<feature type="transmembrane region" description="Helical" evidence="5">
    <location>
        <begin position="96"/>
        <end position="121"/>
    </location>
</feature>
<protein>
    <recommendedName>
        <fullName evidence="8">PQ-loop repeat-containing protein</fullName>
    </recommendedName>
</protein>
<keyword evidence="7" id="KW-1185">Reference proteome</keyword>
<accession>A0A4R0XRF0</accession>
<dbReference type="Gene3D" id="1.20.1280.290">
    <property type="match status" value="2"/>
</dbReference>
<evidence type="ECO:0000256" key="3">
    <source>
        <dbReference type="ARBA" id="ARBA00022989"/>
    </source>
</evidence>
<comment type="caution">
    <text evidence="6">The sequence shown here is derived from an EMBL/GenBank/DDBJ whole genome shotgun (WGS) entry which is preliminary data.</text>
</comment>
<dbReference type="InterPro" id="IPR006603">
    <property type="entry name" value="PQ-loop_rpt"/>
</dbReference>
<dbReference type="EMBL" id="PSZO01000111">
    <property type="protein sequence ID" value="TCG10247.1"/>
    <property type="molecule type" value="Genomic_DNA"/>
</dbReference>
<feature type="transmembrane region" description="Helical" evidence="5">
    <location>
        <begin position="165"/>
        <end position="189"/>
    </location>
</feature>
<sequence length="217" mass="24016">LIIGIIILDISFFFQIWSIWRRKHSHGLSLTAWSINFIGRVIWVVYGMLLSTDGGIVLTVGQGLCGLMSIPIIYYIIRNRNTNGEYIKNNFNNKLFVARVVSVAMLFILIVVSTCLGAFAVKGNYKQASGTTILIISIIGSAFTGLSFLPQTIRTIRTRNTKSTSLYLCIAFIIGNVLMISYLLFGVVTISVEKYISGVIFTTISVISMSLIAIIKI</sequence>
<feature type="transmembrane region" description="Helical" evidence="5">
    <location>
        <begin position="55"/>
        <end position="76"/>
    </location>
</feature>
<gene>
    <name evidence="6" type="ORF">C4B24_05075</name>
</gene>
<dbReference type="Pfam" id="PF04193">
    <property type="entry name" value="PQ-loop"/>
    <property type="match status" value="2"/>
</dbReference>
<comment type="subcellular location">
    <subcellularLocation>
        <location evidence="1">Membrane</location>
        <topology evidence="1">Multi-pass membrane protein</topology>
    </subcellularLocation>
</comment>
<feature type="transmembrane region" description="Helical" evidence="5">
    <location>
        <begin position="133"/>
        <end position="153"/>
    </location>
</feature>
<name>A0A4R0XRF0_9MOLU</name>
<reference evidence="6 7" key="1">
    <citation type="submission" date="2018-02" db="EMBL/GenBank/DDBJ databases">
        <title>Mycoplasma marinum and Mycoplasma todarodis sp. nov., moderately halophilic and psychrotolerant mycoplasmas isolated from cephalopods.</title>
        <authorList>
            <person name="Viver T."/>
        </authorList>
    </citation>
    <scope>NUCLEOTIDE SEQUENCE [LARGE SCALE GENOMIC DNA]</scope>
    <source>
        <strain evidence="6 7">PE</strain>
    </source>
</reference>
<proteinExistence type="predicted"/>
<dbReference type="SMART" id="SM00679">
    <property type="entry name" value="CTNS"/>
    <property type="match status" value="2"/>
</dbReference>
<keyword evidence="3 5" id="KW-1133">Transmembrane helix</keyword>
<feature type="non-terminal residue" evidence="6">
    <location>
        <position position="217"/>
    </location>
</feature>
<evidence type="ECO:0008006" key="8">
    <source>
        <dbReference type="Google" id="ProtNLM"/>
    </source>
</evidence>
<evidence type="ECO:0000313" key="6">
    <source>
        <dbReference type="EMBL" id="TCG10247.1"/>
    </source>
</evidence>
<evidence type="ECO:0000313" key="7">
    <source>
        <dbReference type="Proteomes" id="UP000294192"/>
    </source>
</evidence>
<dbReference type="AlphaFoldDB" id="A0A4R0XRF0"/>
<dbReference type="Proteomes" id="UP000294192">
    <property type="component" value="Unassembled WGS sequence"/>
</dbReference>
<feature type="non-terminal residue" evidence="6">
    <location>
        <position position="1"/>
    </location>
</feature>
<keyword evidence="2 5" id="KW-0812">Transmembrane</keyword>
<dbReference type="GO" id="GO:0016020">
    <property type="term" value="C:membrane"/>
    <property type="evidence" value="ECO:0007669"/>
    <property type="project" value="UniProtKB-SubCell"/>
</dbReference>
<evidence type="ECO:0000256" key="5">
    <source>
        <dbReference type="SAM" id="Phobius"/>
    </source>
</evidence>
<feature type="transmembrane region" description="Helical" evidence="5">
    <location>
        <begin position="195"/>
        <end position="215"/>
    </location>
</feature>
<keyword evidence="4 5" id="KW-0472">Membrane</keyword>
<evidence type="ECO:0000256" key="4">
    <source>
        <dbReference type="ARBA" id="ARBA00023136"/>
    </source>
</evidence>
<evidence type="ECO:0000256" key="2">
    <source>
        <dbReference type="ARBA" id="ARBA00022692"/>
    </source>
</evidence>
<organism evidence="6 7">
    <name type="scientific">Mycoplasma marinum</name>
    <dbReference type="NCBI Taxonomy" id="1937190"/>
    <lineage>
        <taxon>Bacteria</taxon>
        <taxon>Bacillati</taxon>
        <taxon>Mycoplasmatota</taxon>
        <taxon>Mollicutes</taxon>
        <taxon>Mycoplasmataceae</taxon>
        <taxon>Mycoplasma</taxon>
    </lineage>
</organism>